<evidence type="ECO:0000313" key="7">
    <source>
        <dbReference type="EMBL" id="MBC5753310.1"/>
    </source>
</evidence>
<keyword evidence="2 4" id="KW-0597">Phosphoprotein</keyword>
<dbReference type="EMBL" id="JACOQH010000002">
    <property type="protein sequence ID" value="MBC5753310.1"/>
    <property type="molecule type" value="Genomic_DNA"/>
</dbReference>
<comment type="caution">
    <text evidence="7">The sequence shown here is derived from an EMBL/GenBank/DDBJ whole genome shotgun (WGS) entry which is preliminary data.</text>
</comment>
<evidence type="ECO:0000256" key="2">
    <source>
        <dbReference type="ARBA" id="ARBA00022553"/>
    </source>
</evidence>
<protein>
    <recommendedName>
        <fullName evidence="1">Stage 0 sporulation protein A homolog</fullName>
    </recommendedName>
</protein>
<feature type="modified residue" description="4-aspartylphosphate" evidence="4">
    <location>
        <position position="53"/>
    </location>
</feature>
<evidence type="ECO:0000259" key="5">
    <source>
        <dbReference type="PROSITE" id="PS50110"/>
    </source>
</evidence>
<evidence type="ECO:0000259" key="6">
    <source>
        <dbReference type="PROSITE" id="PS50930"/>
    </source>
</evidence>
<reference evidence="7 8" key="1">
    <citation type="submission" date="2020-08" db="EMBL/GenBank/DDBJ databases">
        <title>Genome public.</title>
        <authorList>
            <person name="Liu C."/>
            <person name="Sun Q."/>
        </authorList>
    </citation>
    <scope>NUCLEOTIDE SEQUENCE [LARGE SCALE GENOMIC DNA]</scope>
    <source>
        <strain evidence="7 8">BX0805</strain>
    </source>
</reference>
<evidence type="ECO:0000256" key="1">
    <source>
        <dbReference type="ARBA" id="ARBA00018672"/>
    </source>
</evidence>
<dbReference type="PANTHER" id="PTHR44591:SF3">
    <property type="entry name" value="RESPONSE REGULATORY DOMAIN-CONTAINING PROTEIN"/>
    <property type="match status" value="1"/>
</dbReference>
<dbReference type="RefSeq" id="WP_186981773.1">
    <property type="nucleotide sequence ID" value="NZ_JACOQH010000002.1"/>
</dbReference>
<dbReference type="PROSITE" id="PS50110">
    <property type="entry name" value="RESPONSE_REGULATORY"/>
    <property type="match status" value="1"/>
</dbReference>
<dbReference type="PANTHER" id="PTHR44591">
    <property type="entry name" value="STRESS RESPONSE REGULATOR PROTEIN 1"/>
    <property type="match status" value="1"/>
</dbReference>
<dbReference type="Pfam" id="PF04397">
    <property type="entry name" value="LytTR"/>
    <property type="match status" value="1"/>
</dbReference>
<dbReference type="Proteomes" id="UP000621540">
    <property type="component" value="Unassembled WGS sequence"/>
</dbReference>
<feature type="domain" description="HTH LytTR-type" evidence="6">
    <location>
        <begin position="145"/>
        <end position="236"/>
    </location>
</feature>
<dbReference type="SUPFAM" id="SSF52172">
    <property type="entry name" value="CheY-like"/>
    <property type="match status" value="1"/>
</dbReference>
<sequence>MAVLIVEDDPIQQNALKILLTEYNPAYDLLCASSYAEGLDLLSHSDISLFLLDVELNPCDRTDTKDGVELARQIRQHPEYLHTPIIFLTSIPERILEALNQTHCFDYLLKPYDRGMLYHCLDQIHFPGNLPEPQVSFSDTQGIHIRLKGSEVLYLCSCGHQIQVHTNDGVYTTCAMTLDAFTEKLGLPFFRCHRKYIINLDHASQYDKTNRFVCVGSESVPVGRSYKSEFEKRYTKK</sequence>
<gene>
    <name evidence="7" type="ORF">H8Z76_04565</name>
</gene>
<evidence type="ECO:0000256" key="3">
    <source>
        <dbReference type="ARBA" id="ARBA00024867"/>
    </source>
</evidence>
<keyword evidence="8" id="KW-1185">Reference proteome</keyword>
<dbReference type="SMART" id="SM00850">
    <property type="entry name" value="LytTR"/>
    <property type="match status" value="1"/>
</dbReference>
<dbReference type="InterPro" id="IPR007492">
    <property type="entry name" value="LytTR_DNA-bd_dom"/>
</dbReference>
<name>A0ABR7I8U9_9FIRM</name>
<dbReference type="Gene3D" id="3.40.50.2300">
    <property type="match status" value="1"/>
</dbReference>
<proteinExistence type="predicted"/>
<organism evidence="7 8">
    <name type="scientific">Roseburia yibonii</name>
    <dbReference type="NCBI Taxonomy" id="2763063"/>
    <lineage>
        <taxon>Bacteria</taxon>
        <taxon>Bacillati</taxon>
        <taxon>Bacillota</taxon>
        <taxon>Clostridia</taxon>
        <taxon>Lachnospirales</taxon>
        <taxon>Lachnospiraceae</taxon>
        <taxon>Roseburia</taxon>
    </lineage>
</organism>
<dbReference type="Pfam" id="PF00072">
    <property type="entry name" value="Response_reg"/>
    <property type="match status" value="1"/>
</dbReference>
<dbReference type="PROSITE" id="PS50930">
    <property type="entry name" value="HTH_LYTTR"/>
    <property type="match status" value="1"/>
</dbReference>
<dbReference type="SMART" id="SM00448">
    <property type="entry name" value="REC"/>
    <property type="match status" value="1"/>
</dbReference>
<comment type="function">
    <text evidence="3">May play the central regulatory role in sporulation. It may be an element of the effector pathway responsible for the activation of sporulation genes in response to nutritional stress. Spo0A may act in concert with spo0H (a sigma factor) to control the expression of some genes that are critical to the sporulation process.</text>
</comment>
<accession>A0ABR7I8U9</accession>
<evidence type="ECO:0000256" key="4">
    <source>
        <dbReference type="PROSITE-ProRule" id="PRU00169"/>
    </source>
</evidence>
<evidence type="ECO:0000313" key="8">
    <source>
        <dbReference type="Proteomes" id="UP000621540"/>
    </source>
</evidence>
<dbReference type="InterPro" id="IPR001789">
    <property type="entry name" value="Sig_transdc_resp-reg_receiver"/>
</dbReference>
<dbReference type="InterPro" id="IPR011006">
    <property type="entry name" value="CheY-like_superfamily"/>
</dbReference>
<dbReference type="CDD" id="cd00156">
    <property type="entry name" value="REC"/>
    <property type="match status" value="1"/>
</dbReference>
<dbReference type="Gene3D" id="2.40.50.1020">
    <property type="entry name" value="LytTr DNA-binding domain"/>
    <property type="match status" value="1"/>
</dbReference>
<dbReference type="InterPro" id="IPR050595">
    <property type="entry name" value="Bact_response_regulator"/>
</dbReference>
<feature type="domain" description="Response regulatory" evidence="5">
    <location>
        <begin position="2"/>
        <end position="125"/>
    </location>
</feature>